<feature type="region of interest" description="Disordered" evidence="13">
    <location>
        <begin position="797"/>
        <end position="905"/>
    </location>
</feature>
<dbReference type="InterPro" id="IPR011009">
    <property type="entry name" value="Kinase-like_dom_sf"/>
</dbReference>
<evidence type="ECO:0000256" key="10">
    <source>
        <dbReference type="ARBA" id="ARBA00048312"/>
    </source>
</evidence>
<dbReference type="PANTHER" id="PTHR24055">
    <property type="entry name" value="MITOGEN-ACTIVATED PROTEIN KINASE"/>
    <property type="match status" value="1"/>
</dbReference>
<keyword evidence="16" id="KW-1185">Reference proteome</keyword>
<evidence type="ECO:0000256" key="11">
    <source>
        <dbReference type="PROSITE-ProRule" id="PRU10141"/>
    </source>
</evidence>
<sequence length="1033" mass="112610">MQQAASKNTNWFKTKALNMNFDLSKSDYKAIENIGTGAYGVVCSAVQVKTGKKFAIKKIPNAFEEIITAKRTFRELKILRHFDHENVIRIHEILMPREALSEFKDVYVVMDLMESDLHQILHSNQPFTNEHTQYFLYQILRGLKYIHSANVVHRDLKPSNLLVNENCELKIGDFGMARGMSSKIDSHKKLFMTQYVATRWYRAPELLFSAFNYAQSVDMWSVGCIFAEMLARKQLFPGKNPVDQLMLIINVLGMPPDSMLESANSDQIVTFFKKRFGARKPIGLGNKVKPASPDALSLLSKMLAFVPEERISIMDALKDPFVINYHDPDDEPICLPKFDFSFDDQPMSTDQIRQQVGKMILKYSRQKMSSLKLPGGSAVSPKPMEPFDDLTPVSSASIGSGGKVQMQKALKDRETLIAEEIGSKVAEVPKSENVASFLKPATPPSLQPVGGTSPLKVTSGQVTTDVEMKSARSACNDAVNSILSITAKPQKGPGGKSDVEMKSAQRTDNDGTLEVPADVQMLSAKSEKGRNENVTKNKAKVPGNQLEESQVMKVVEKDKVSTEGAVVADHGAILKSQLGTGGEDMKALIKAALKNSVLMKSKLKKGQQDMHPRDQRPTRKMSLAQTRQKEREEKRRQRHKRAKEKQKKHKANSKESETEGSLLTTEDRNLLEKWKEMQTKDSQSRKVVRSNPSPGQSSSAVTQSQSTLTPVMNLNPTGGQPAAQGVILTLSNSSVVTNGNQNLIFVPVVTVPGNPVSTNSSAISQTVAVISDNSGNIGPSQTLTYTSQSVHSPSMLNISSRASNAPPLDSLSSFQDAPQPTITDDASASGFTDITSLLMDSPDPKSSPTQLTDDVFLGGAGKTMAGTPRGGYRSDAYNDTPSPPSFLSRSGSESYLPEHQGGPIKDAATPPDMNAISDHLARSAVLNDPFPYLQLTPRGDGSGYGLGVNLEDFLCDIPESDEEHGDVDPSKSSAEAQLSASVLSGILREHDLNPDDLQAIQQELGLTSPISLGNLSQLSPTTTTASASPECRN</sequence>
<name>A0A2G8JF92_STIJA</name>
<evidence type="ECO:0000256" key="13">
    <source>
        <dbReference type="SAM" id="MobiDB-lite"/>
    </source>
</evidence>
<feature type="domain" description="Protein kinase" evidence="14">
    <location>
        <begin position="28"/>
        <end position="322"/>
    </location>
</feature>
<dbReference type="Gene3D" id="1.10.510.10">
    <property type="entry name" value="Transferase(Phosphotransferase) domain 1"/>
    <property type="match status" value="1"/>
</dbReference>
<dbReference type="Gene3D" id="3.30.200.20">
    <property type="entry name" value="Phosphorylase Kinase, domain 1"/>
    <property type="match status" value="1"/>
</dbReference>
<feature type="binding site" evidence="11">
    <location>
        <position position="58"/>
    </location>
    <ligand>
        <name>ATP</name>
        <dbReference type="ChEBI" id="CHEBI:30616"/>
    </ligand>
</feature>
<comment type="catalytic activity">
    <reaction evidence="9 12">
        <text>L-threonyl-[protein] + ATP = O-phospho-L-threonyl-[protein] + ADP + H(+)</text>
        <dbReference type="Rhea" id="RHEA:46608"/>
        <dbReference type="Rhea" id="RHEA-COMP:11060"/>
        <dbReference type="Rhea" id="RHEA-COMP:11605"/>
        <dbReference type="ChEBI" id="CHEBI:15378"/>
        <dbReference type="ChEBI" id="CHEBI:30013"/>
        <dbReference type="ChEBI" id="CHEBI:30616"/>
        <dbReference type="ChEBI" id="CHEBI:61977"/>
        <dbReference type="ChEBI" id="CHEBI:456216"/>
        <dbReference type="EC" id="2.7.11.24"/>
    </reaction>
</comment>
<dbReference type="SUPFAM" id="SSF56112">
    <property type="entry name" value="Protein kinase-like (PK-like)"/>
    <property type="match status" value="1"/>
</dbReference>
<comment type="similarity">
    <text evidence="12">Belongs to the protein kinase superfamily. Ser/Thr protein kinase family. MAP kinase subfamily.</text>
</comment>
<evidence type="ECO:0000256" key="3">
    <source>
        <dbReference type="ARBA" id="ARBA00022527"/>
    </source>
</evidence>
<dbReference type="InterPro" id="IPR008271">
    <property type="entry name" value="Ser/Thr_kinase_AS"/>
</dbReference>
<reference evidence="15 16" key="1">
    <citation type="journal article" date="2017" name="PLoS Biol.">
        <title>The sea cucumber genome provides insights into morphological evolution and visceral regeneration.</title>
        <authorList>
            <person name="Zhang X."/>
            <person name="Sun L."/>
            <person name="Yuan J."/>
            <person name="Sun Y."/>
            <person name="Gao Y."/>
            <person name="Zhang L."/>
            <person name="Li S."/>
            <person name="Dai H."/>
            <person name="Hamel J.F."/>
            <person name="Liu C."/>
            <person name="Yu Y."/>
            <person name="Liu S."/>
            <person name="Lin W."/>
            <person name="Guo K."/>
            <person name="Jin S."/>
            <person name="Xu P."/>
            <person name="Storey K.B."/>
            <person name="Huan P."/>
            <person name="Zhang T."/>
            <person name="Zhou Y."/>
            <person name="Zhang J."/>
            <person name="Lin C."/>
            <person name="Li X."/>
            <person name="Xing L."/>
            <person name="Huo D."/>
            <person name="Sun M."/>
            <person name="Wang L."/>
            <person name="Mercier A."/>
            <person name="Li F."/>
            <person name="Yang H."/>
            <person name="Xiang J."/>
        </authorList>
    </citation>
    <scope>NUCLEOTIDE SEQUENCE [LARGE SCALE GENOMIC DNA]</scope>
    <source>
        <strain evidence="15">Shaxun</strain>
        <tissue evidence="15">Muscle</tissue>
    </source>
</reference>
<dbReference type="GO" id="GO:0005524">
    <property type="term" value="F:ATP binding"/>
    <property type="evidence" value="ECO:0007669"/>
    <property type="project" value="UniProtKB-UniRule"/>
</dbReference>
<keyword evidence="5 12" id="KW-0808">Transferase</keyword>
<evidence type="ECO:0000256" key="9">
    <source>
        <dbReference type="ARBA" id="ARBA00047592"/>
    </source>
</evidence>
<dbReference type="PROSITE" id="PS00108">
    <property type="entry name" value="PROTEIN_KINASE_ST"/>
    <property type="match status" value="1"/>
</dbReference>
<feature type="region of interest" description="Disordered" evidence="13">
    <location>
        <begin position="1010"/>
        <end position="1033"/>
    </location>
</feature>
<feature type="region of interest" description="Disordered" evidence="13">
    <location>
        <begin position="602"/>
        <end position="705"/>
    </location>
</feature>
<proteinExistence type="inferred from homology"/>
<protein>
    <recommendedName>
        <fullName evidence="2 12">Mitogen-activated protein kinase</fullName>
        <ecNumber evidence="2 12">2.7.11.24</ecNumber>
    </recommendedName>
</protein>
<dbReference type="PROSITE" id="PS50011">
    <property type="entry name" value="PROTEIN_KINASE_DOM"/>
    <property type="match status" value="1"/>
</dbReference>
<feature type="compositionally biased region" description="Basic and acidic residues" evidence="13">
    <location>
        <begin position="497"/>
        <end position="509"/>
    </location>
</feature>
<evidence type="ECO:0000256" key="12">
    <source>
        <dbReference type="RuleBase" id="RU361165"/>
    </source>
</evidence>
<dbReference type="Proteomes" id="UP000230750">
    <property type="component" value="Unassembled WGS sequence"/>
</dbReference>
<keyword evidence="4" id="KW-0597">Phosphoprotein</keyword>
<feature type="compositionally biased region" description="Polar residues" evidence="13">
    <location>
        <begin position="877"/>
        <end position="893"/>
    </location>
</feature>
<keyword evidence="12" id="KW-0460">Magnesium</keyword>
<dbReference type="FunFam" id="3.30.200.20:FF:000028">
    <property type="entry name" value="Mitogen-activated protein kinase"/>
    <property type="match status" value="1"/>
</dbReference>
<evidence type="ECO:0000256" key="1">
    <source>
        <dbReference type="ARBA" id="ARBA00001946"/>
    </source>
</evidence>
<dbReference type="AlphaFoldDB" id="A0A2G8JF92"/>
<feature type="region of interest" description="Disordered" evidence="13">
    <location>
        <begin position="522"/>
        <end position="549"/>
    </location>
</feature>
<feature type="region of interest" description="Disordered" evidence="13">
    <location>
        <begin position="486"/>
        <end position="510"/>
    </location>
</feature>
<keyword evidence="6 11" id="KW-0547">Nucleotide-binding</keyword>
<dbReference type="EMBL" id="MRZV01002182">
    <property type="protein sequence ID" value="PIK34412.1"/>
    <property type="molecule type" value="Genomic_DNA"/>
</dbReference>
<dbReference type="GO" id="GO:0004707">
    <property type="term" value="F:MAP kinase activity"/>
    <property type="evidence" value="ECO:0007669"/>
    <property type="project" value="UniProtKB-EC"/>
</dbReference>
<feature type="compositionally biased region" description="Basic and acidic residues" evidence="13">
    <location>
        <begin position="665"/>
        <end position="684"/>
    </location>
</feature>
<dbReference type="PROSITE" id="PS00107">
    <property type="entry name" value="PROTEIN_KINASE_ATP"/>
    <property type="match status" value="1"/>
</dbReference>
<evidence type="ECO:0000256" key="6">
    <source>
        <dbReference type="ARBA" id="ARBA00022741"/>
    </source>
</evidence>
<evidence type="ECO:0000259" key="14">
    <source>
        <dbReference type="PROSITE" id="PS50011"/>
    </source>
</evidence>
<feature type="compositionally biased region" description="Low complexity" evidence="13">
    <location>
        <begin position="1019"/>
        <end position="1033"/>
    </location>
</feature>
<feature type="compositionally biased region" description="Basic and acidic residues" evidence="13">
    <location>
        <begin position="606"/>
        <end position="617"/>
    </location>
</feature>
<accession>A0A2G8JF92</accession>
<dbReference type="PROSITE" id="PS01351">
    <property type="entry name" value="MAPK"/>
    <property type="match status" value="1"/>
</dbReference>
<dbReference type="InterPro" id="IPR050117">
    <property type="entry name" value="MAPK"/>
</dbReference>
<organism evidence="15 16">
    <name type="scientific">Stichopus japonicus</name>
    <name type="common">Sea cucumber</name>
    <dbReference type="NCBI Taxonomy" id="307972"/>
    <lineage>
        <taxon>Eukaryota</taxon>
        <taxon>Metazoa</taxon>
        <taxon>Echinodermata</taxon>
        <taxon>Eleutherozoa</taxon>
        <taxon>Echinozoa</taxon>
        <taxon>Holothuroidea</taxon>
        <taxon>Aspidochirotacea</taxon>
        <taxon>Aspidochirotida</taxon>
        <taxon>Stichopodidae</taxon>
        <taxon>Apostichopus</taxon>
    </lineage>
</organism>
<evidence type="ECO:0000313" key="16">
    <source>
        <dbReference type="Proteomes" id="UP000230750"/>
    </source>
</evidence>
<dbReference type="InterPro" id="IPR003527">
    <property type="entry name" value="MAP_kinase_CS"/>
</dbReference>
<comment type="catalytic activity">
    <reaction evidence="10">
        <text>L-seryl-[protein] + ATP = O-phospho-L-seryl-[protein] + ADP + H(+)</text>
        <dbReference type="Rhea" id="RHEA:17989"/>
        <dbReference type="Rhea" id="RHEA-COMP:9863"/>
        <dbReference type="Rhea" id="RHEA-COMP:11604"/>
        <dbReference type="ChEBI" id="CHEBI:15378"/>
        <dbReference type="ChEBI" id="CHEBI:29999"/>
        <dbReference type="ChEBI" id="CHEBI:30616"/>
        <dbReference type="ChEBI" id="CHEBI:83421"/>
        <dbReference type="ChEBI" id="CHEBI:456216"/>
        <dbReference type="EC" id="2.7.11.24"/>
    </reaction>
</comment>
<feature type="compositionally biased region" description="Basic residues" evidence="13">
    <location>
        <begin position="636"/>
        <end position="651"/>
    </location>
</feature>
<dbReference type="SMART" id="SM00220">
    <property type="entry name" value="S_TKc"/>
    <property type="match status" value="1"/>
</dbReference>
<evidence type="ECO:0000313" key="15">
    <source>
        <dbReference type="EMBL" id="PIK34412.1"/>
    </source>
</evidence>
<feature type="compositionally biased region" description="Basic and acidic residues" evidence="13">
    <location>
        <begin position="525"/>
        <end position="535"/>
    </location>
</feature>
<dbReference type="GO" id="GO:0106310">
    <property type="term" value="F:protein serine kinase activity"/>
    <property type="evidence" value="ECO:0007669"/>
    <property type="project" value="RHEA"/>
</dbReference>
<gene>
    <name evidence="15" type="ORF">BSL78_28759</name>
</gene>
<comment type="cofactor">
    <cofactor evidence="1 12">
        <name>Mg(2+)</name>
        <dbReference type="ChEBI" id="CHEBI:18420"/>
    </cofactor>
</comment>
<evidence type="ECO:0000256" key="5">
    <source>
        <dbReference type="ARBA" id="ARBA00022679"/>
    </source>
</evidence>
<dbReference type="OrthoDB" id="192887at2759"/>
<keyword evidence="7 12" id="KW-0418">Kinase</keyword>
<comment type="activity regulation">
    <text evidence="12">Activated by threonine and tyrosine phosphorylation.</text>
</comment>
<evidence type="ECO:0000256" key="4">
    <source>
        <dbReference type="ARBA" id="ARBA00022553"/>
    </source>
</evidence>
<dbReference type="EC" id="2.7.11.24" evidence="2 12"/>
<dbReference type="InterPro" id="IPR017441">
    <property type="entry name" value="Protein_kinase_ATP_BS"/>
</dbReference>
<feature type="compositionally biased region" description="Polar residues" evidence="13">
    <location>
        <begin position="810"/>
        <end position="835"/>
    </location>
</feature>
<dbReference type="FunFam" id="1.10.510.10:FF:000040">
    <property type="entry name" value="Mitogen-activated protein kinase"/>
    <property type="match status" value="1"/>
</dbReference>
<evidence type="ECO:0000256" key="8">
    <source>
        <dbReference type="ARBA" id="ARBA00022840"/>
    </source>
</evidence>
<dbReference type="InterPro" id="IPR000719">
    <property type="entry name" value="Prot_kinase_dom"/>
</dbReference>
<dbReference type="Pfam" id="PF00069">
    <property type="entry name" value="Pkinase"/>
    <property type="match status" value="1"/>
</dbReference>
<evidence type="ECO:0000256" key="7">
    <source>
        <dbReference type="ARBA" id="ARBA00022777"/>
    </source>
</evidence>
<feature type="compositionally biased region" description="Low complexity" evidence="13">
    <location>
        <begin position="696"/>
        <end position="705"/>
    </location>
</feature>
<evidence type="ECO:0000256" key="2">
    <source>
        <dbReference type="ARBA" id="ARBA00012411"/>
    </source>
</evidence>
<keyword evidence="3 12" id="KW-0723">Serine/threonine-protein kinase</keyword>
<comment type="caution">
    <text evidence="15">The sequence shown here is derived from an EMBL/GenBank/DDBJ whole genome shotgun (WGS) entry which is preliminary data.</text>
</comment>
<keyword evidence="8 11" id="KW-0067">ATP-binding</keyword>
<dbReference type="STRING" id="307972.A0A2G8JF92"/>